<keyword evidence="5 10" id="KW-0663">Pyridoxal phosphate</keyword>
<evidence type="ECO:0000256" key="1">
    <source>
        <dbReference type="ARBA" id="ARBA00001933"/>
    </source>
</evidence>
<evidence type="ECO:0000256" key="10">
    <source>
        <dbReference type="RuleBase" id="RU004508"/>
    </source>
</evidence>
<keyword evidence="4" id="KW-0808">Transferase</keyword>
<dbReference type="InterPro" id="IPR000653">
    <property type="entry name" value="DegT/StrS_aminotransferase"/>
</dbReference>
<evidence type="ECO:0000256" key="4">
    <source>
        <dbReference type="ARBA" id="ARBA00022679"/>
    </source>
</evidence>
<organism evidence="12 13">
    <name type="scientific">Candidatus Magnetoglobus multicellularis str. Araruama</name>
    <dbReference type="NCBI Taxonomy" id="890399"/>
    <lineage>
        <taxon>Bacteria</taxon>
        <taxon>Pseudomonadati</taxon>
        <taxon>Thermodesulfobacteriota</taxon>
        <taxon>Desulfobacteria</taxon>
        <taxon>Desulfobacterales</taxon>
        <taxon>Desulfobacteraceae</taxon>
        <taxon>Candidatus Magnetoglobus</taxon>
    </lineage>
</organism>
<dbReference type="EC" id="2.6.1.102" evidence="8"/>
<dbReference type="Proteomes" id="UP000189670">
    <property type="component" value="Unassembled WGS sequence"/>
</dbReference>
<feature type="domain" description="CBS" evidence="11">
    <location>
        <begin position="9"/>
        <end position="54"/>
    </location>
</feature>
<dbReference type="Gene3D" id="3.10.580.10">
    <property type="entry name" value="CBS-domain"/>
    <property type="match status" value="1"/>
</dbReference>
<evidence type="ECO:0000259" key="11">
    <source>
        <dbReference type="Pfam" id="PF00571"/>
    </source>
</evidence>
<dbReference type="Pfam" id="PF00571">
    <property type="entry name" value="CBS"/>
    <property type="match status" value="1"/>
</dbReference>
<gene>
    <name evidence="12" type="ORF">OMM_02371</name>
</gene>
<name>A0A1V1P9K5_9BACT</name>
<dbReference type="Pfam" id="PF01041">
    <property type="entry name" value="DegT_DnrJ_EryC1"/>
    <property type="match status" value="1"/>
</dbReference>
<protein>
    <recommendedName>
        <fullName evidence="9">GDP-perosamine synthase</fullName>
        <ecNumber evidence="8">2.6.1.102</ecNumber>
    </recommendedName>
</protein>
<dbReference type="Gene3D" id="3.40.640.10">
    <property type="entry name" value="Type I PLP-dependent aspartate aminotransferase-like (Major domain)"/>
    <property type="match status" value="1"/>
</dbReference>
<dbReference type="SUPFAM" id="SSF54631">
    <property type="entry name" value="CBS-domain pair"/>
    <property type="match status" value="1"/>
</dbReference>
<evidence type="ECO:0000256" key="8">
    <source>
        <dbReference type="ARBA" id="ARBA00066317"/>
    </source>
</evidence>
<dbReference type="InterPro" id="IPR000644">
    <property type="entry name" value="CBS_dom"/>
</dbReference>
<dbReference type="GO" id="GO:0030170">
    <property type="term" value="F:pyridoxal phosphate binding"/>
    <property type="evidence" value="ECO:0007669"/>
    <property type="project" value="TreeGrafter"/>
</dbReference>
<comment type="similarity">
    <text evidence="6 10">Belongs to the DegT/DnrJ/EryC1 family.</text>
</comment>
<dbReference type="CDD" id="cd00616">
    <property type="entry name" value="AHBA_syn"/>
    <property type="match status" value="1"/>
</dbReference>
<evidence type="ECO:0000256" key="2">
    <source>
        <dbReference type="ARBA" id="ARBA00005125"/>
    </source>
</evidence>
<keyword evidence="3" id="KW-0032">Aminotransferase</keyword>
<dbReference type="SUPFAM" id="SSF53383">
    <property type="entry name" value="PLP-dependent transferases"/>
    <property type="match status" value="1"/>
</dbReference>
<dbReference type="InterPro" id="IPR015424">
    <property type="entry name" value="PyrdxlP-dep_Trfase"/>
</dbReference>
<comment type="cofactor">
    <cofactor evidence="1">
        <name>pyridoxal 5'-phosphate</name>
        <dbReference type="ChEBI" id="CHEBI:597326"/>
    </cofactor>
</comment>
<dbReference type="GO" id="GO:0000271">
    <property type="term" value="P:polysaccharide biosynthetic process"/>
    <property type="evidence" value="ECO:0007669"/>
    <property type="project" value="TreeGrafter"/>
</dbReference>
<evidence type="ECO:0000256" key="5">
    <source>
        <dbReference type="ARBA" id="ARBA00022898"/>
    </source>
</evidence>
<proteinExistence type="inferred from homology"/>
<dbReference type="AlphaFoldDB" id="A0A1V1P9K5"/>
<dbReference type="InterPro" id="IPR046342">
    <property type="entry name" value="CBS_dom_sf"/>
</dbReference>
<evidence type="ECO:0000256" key="9">
    <source>
        <dbReference type="ARBA" id="ARBA00074221"/>
    </source>
</evidence>
<dbReference type="GO" id="GO:0102933">
    <property type="term" value="F:GDP-4-dehydro-6-deoxy-D-mannose-4-aminotransferase activity"/>
    <property type="evidence" value="ECO:0007669"/>
    <property type="project" value="UniProtKB-EC"/>
</dbReference>
<evidence type="ECO:0000256" key="7">
    <source>
        <dbReference type="ARBA" id="ARBA00051587"/>
    </source>
</evidence>
<comment type="caution">
    <text evidence="12">The sequence shown here is derived from an EMBL/GenBank/DDBJ whole genome shotgun (WGS) entry which is preliminary data.</text>
</comment>
<evidence type="ECO:0000256" key="6">
    <source>
        <dbReference type="ARBA" id="ARBA00037999"/>
    </source>
</evidence>
<evidence type="ECO:0000313" key="13">
    <source>
        <dbReference type="Proteomes" id="UP000189670"/>
    </source>
</evidence>
<dbReference type="EMBL" id="ATBP01000249">
    <property type="protein sequence ID" value="ETR71599.1"/>
    <property type="molecule type" value="Genomic_DNA"/>
</dbReference>
<evidence type="ECO:0000313" key="12">
    <source>
        <dbReference type="EMBL" id="ETR71599.1"/>
    </source>
</evidence>
<dbReference type="PANTHER" id="PTHR30244">
    <property type="entry name" value="TRANSAMINASE"/>
    <property type="match status" value="1"/>
</dbReference>
<dbReference type="PANTHER" id="PTHR30244:SF34">
    <property type="entry name" value="DTDP-4-AMINO-4,6-DIDEOXYGALACTOSE TRANSAMINASE"/>
    <property type="match status" value="1"/>
</dbReference>
<sequence>MNDELIKKISIPYTSTIKQTLATIDKGAIGIALLHDDNSFHGLITDGDIRRALLNGYGLNTPIHKIDRPKTVTASTNTPYSKLLDMITNKIRCIPLIDKKRKVKDLFMFDKRSKIPVSEPQIGTKELQYVSECLLSGWVSSSGKFVQQFEKMYAEFCGAKYAVATSNGTTALHLALLSLNISKGDEVIVPALTFIATANAVKYTGAEPVFIDSEPETWNLDPNMIEKSITPRTKAIIPVHLYGHPANMDLIHNIASKHKLAVIEDAAQAHGALYKKRVGLINQTDVGCFSFFGNKILTTGEGGMAITNRQELFEKMKILRDHGMSVKQKYLHSVMGYNYRMTNIQAAIGVAQLEKLRILLKKTKLLNFTLIS</sequence>
<accession>A0A1V1P9K5</accession>
<dbReference type="InterPro" id="IPR015421">
    <property type="entry name" value="PyrdxlP-dep_Trfase_major"/>
</dbReference>
<evidence type="ECO:0000256" key="3">
    <source>
        <dbReference type="ARBA" id="ARBA00022576"/>
    </source>
</evidence>
<comment type="catalytic activity">
    <reaction evidence="7">
        <text>GDP-alpha-D-perosamine + 2-oxoglutarate = GDP-4-dehydro-alpha-D-rhamnose + L-glutamate</text>
        <dbReference type="Rhea" id="RHEA:36779"/>
        <dbReference type="ChEBI" id="CHEBI:16810"/>
        <dbReference type="ChEBI" id="CHEBI:29985"/>
        <dbReference type="ChEBI" id="CHEBI:57964"/>
        <dbReference type="ChEBI" id="CHEBI:73996"/>
        <dbReference type="EC" id="2.6.1.102"/>
    </reaction>
</comment>
<dbReference type="FunFam" id="3.40.640.10:FF:000090">
    <property type="entry name" value="Pyridoxal phosphate-dependent aminotransferase"/>
    <property type="match status" value="1"/>
</dbReference>
<reference evidence="13" key="1">
    <citation type="submission" date="2012-11" db="EMBL/GenBank/DDBJ databases">
        <authorList>
            <person name="Lucero-Rivera Y.E."/>
            <person name="Tovar-Ramirez D."/>
        </authorList>
    </citation>
    <scope>NUCLEOTIDE SEQUENCE [LARGE SCALE GENOMIC DNA]</scope>
    <source>
        <strain evidence="13">Araruama</strain>
    </source>
</reference>
<comment type="pathway">
    <text evidence="2">Bacterial outer membrane biogenesis; LPS O-antigen biosynthesis.</text>
</comment>